<dbReference type="InterPro" id="IPR024096">
    <property type="entry name" value="NO_sig/Golgi_transp_ligand-bd"/>
</dbReference>
<dbReference type="SUPFAM" id="SSF111126">
    <property type="entry name" value="Ligand-binding domain in the NO signalling and Golgi transport"/>
    <property type="match status" value="1"/>
</dbReference>
<dbReference type="FunFam" id="3.30.1380.20:FF:000008">
    <property type="entry name" value="trafficking protein particle complex subunit 6B"/>
    <property type="match status" value="1"/>
</dbReference>
<dbReference type="Proteomes" id="UP000317494">
    <property type="component" value="Unassembled WGS sequence"/>
</dbReference>
<dbReference type="GO" id="GO:0005802">
    <property type="term" value="C:trans-Golgi network"/>
    <property type="evidence" value="ECO:0007669"/>
    <property type="project" value="TreeGrafter"/>
</dbReference>
<evidence type="ECO:0000256" key="1">
    <source>
        <dbReference type="ARBA" id="ARBA00006218"/>
    </source>
</evidence>
<evidence type="ECO:0000313" key="2">
    <source>
        <dbReference type="EMBL" id="TPX48542.1"/>
    </source>
</evidence>
<evidence type="ECO:0000313" key="3">
    <source>
        <dbReference type="Proteomes" id="UP000317494"/>
    </source>
</evidence>
<proteinExistence type="inferred from homology"/>
<dbReference type="EMBL" id="QEAN01000098">
    <property type="protein sequence ID" value="TPX48542.1"/>
    <property type="molecule type" value="Genomic_DNA"/>
</dbReference>
<sequence length="227" mass="25386">MRQVQSFEVGLQRDVPLSQLPALSVHLVKPSLSIIIANNGICSLTTVNINSQHSWLPQQRFVAESCLNFLLMEMTEALSRSTPSEPVENNTTSNDKEAVYFKLESVGYRVGLAMAERFTKDRPRFTDNLDAVKFICKDFWIAIFKKQVDNLKTNHRGVYVLSDNNFRWFARMSTDGNAAEASMQAFSHLAFPCGLIRGALANLGVVSVVIAEVTTIPQLTFQIKIAK</sequence>
<dbReference type="PANTHER" id="PTHR12817:SF0">
    <property type="entry name" value="GEO08327P1"/>
    <property type="match status" value="1"/>
</dbReference>
<dbReference type="InterPro" id="IPR037992">
    <property type="entry name" value="TRAPPC6/Trs33"/>
</dbReference>
<dbReference type="VEuPathDB" id="FungiDB:SeMB42_g02960"/>
<dbReference type="AlphaFoldDB" id="A0A507DA77"/>
<name>A0A507DA77_9FUNG</name>
<evidence type="ECO:0008006" key="4">
    <source>
        <dbReference type="Google" id="ProtNLM"/>
    </source>
</evidence>
<reference evidence="2 3" key="1">
    <citation type="journal article" date="2019" name="Sci. Rep.">
        <title>Comparative genomics of chytrid fungi reveal insights into the obligate biotrophic and pathogenic lifestyle of Synchytrium endobioticum.</title>
        <authorList>
            <person name="van de Vossenberg B.T.L.H."/>
            <person name="Warris S."/>
            <person name="Nguyen H.D.T."/>
            <person name="van Gent-Pelzer M.P.E."/>
            <person name="Joly D.L."/>
            <person name="van de Geest H.C."/>
            <person name="Bonants P.J.M."/>
            <person name="Smith D.S."/>
            <person name="Levesque C.A."/>
            <person name="van der Lee T.A.J."/>
        </authorList>
    </citation>
    <scope>NUCLEOTIDE SEQUENCE [LARGE SCALE GENOMIC DNA]</scope>
    <source>
        <strain evidence="2 3">MB42</strain>
    </source>
</reference>
<dbReference type="Pfam" id="PF04051">
    <property type="entry name" value="TRAPP"/>
    <property type="match status" value="1"/>
</dbReference>
<dbReference type="PANTHER" id="PTHR12817">
    <property type="entry name" value="TRAFFICKING PROTEIN PARTICLE COMPLEX SUBUNIT 6B"/>
    <property type="match status" value="1"/>
</dbReference>
<comment type="similarity">
    <text evidence="1">Belongs to the TRAPP small subunits family. BET3 subfamily.</text>
</comment>
<dbReference type="GO" id="GO:0005801">
    <property type="term" value="C:cis-Golgi network"/>
    <property type="evidence" value="ECO:0007669"/>
    <property type="project" value="TreeGrafter"/>
</dbReference>
<protein>
    <recommendedName>
        <fullName evidence="4">Trafficking protein particle complex subunit 6B</fullName>
    </recommendedName>
</protein>
<organism evidence="2 3">
    <name type="scientific">Synchytrium endobioticum</name>
    <dbReference type="NCBI Taxonomy" id="286115"/>
    <lineage>
        <taxon>Eukaryota</taxon>
        <taxon>Fungi</taxon>
        <taxon>Fungi incertae sedis</taxon>
        <taxon>Chytridiomycota</taxon>
        <taxon>Chytridiomycota incertae sedis</taxon>
        <taxon>Chytridiomycetes</taxon>
        <taxon>Synchytriales</taxon>
        <taxon>Synchytriaceae</taxon>
        <taxon>Synchytrium</taxon>
    </lineage>
</organism>
<accession>A0A507DA77</accession>
<comment type="caution">
    <text evidence="2">The sequence shown here is derived from an EMBL/GenBank/DDBJ whole genome shotgun (WGS) entry which is preliminary data.</text>
</comment>
<dbReference type="CDD" id="cd14944">
    <property type="entry name" value="TRAPPC6A_Trs33"/>
    <property type="match status" value="1"/>
</dbReference>
<dbReference type="Gene3D" id="3.30.1380.20">
    <property type="entry name" value="Trafficking protein particle complex subunit 3"/>
    <property type="match status" value="1"/>
</dbReference>
<dbReference type="GO" id="GO:0030008">
    <property type="term" value="C:TRAPP complex"/>
    <property type="evidence" value="ECO:0007669"/>
    <property type="project" value="TreeGrafter"/>
</dbReference>
<dbReference type="STRING" id="286115.A0A507DA77"/>
<dbReference type="GO" id="GO:0006888">
    <property type="term" value="P:endoplasmic reticulum to Golgi vesicle-mediated transport"/>
    <property type="evidence" value="ECO:0007669"/>
    <property type="project" value="TreeGrafter"/>
</dbReference>
<keyword evidence="3" id="KW-1185">Reference proteome</keyword>
<gene>
    <name evidence="2" type="ORF">SeMB42_g02960</name>
</gene>
<dbReference type="InterPro" id="IPR007194">
    <property type="entry name" value="TRAPP_component"/>
</dbReference>